<comment type="similarity">
    <text evidence="3 5">Belongs to the pectinacetylesterase family.</text>
</comment>
<comment type="function">
    <text evidence="1 5">Hydrolyzes acetyl esters in homogalacturonan regions of pectin. In type I primary cell wall, galacturonic acid residues of pectin can be acetylated at the O-2 and O-3 positions. Decreasing the degree of acetylation of pectin gels in vitro alters their physical properties.</text>
</comment>
<keyword evidence="4 5" id="KW-0134">Cell wall</keyword>
<keyword evidence="5" id="KW-0961">Cell wall biogenesis/degradation</keyword>
<dbReference type="InterPro" id="IPR004963">
    <property type="entry name" value="PAE/NOTUM"/>
</dbReference>
<protein>
    <recommendedName>
        <fullName evidence="5">Pectin acetylesterase</fullName>
        <ecNumber evidence="5">3.1.1.-</ecNumber>
    </recommendedName>
</protein>
<gene>
    <name evidence="6" type="ORF">KI387_015366</name>
</gene>
<dbReference type="GO" id="GO:0009505">
    <property type="term" value="C:plant-type cell wall"/>
    <property type="evidence" value="ECO:0007669"/>
    <property type="project" value="TreeGrafter"/>
</dbReference>
<proteinExistence type="inferred from homology"/>
<keyword evidence="5" id="KW-0378">Hydrolase</keyword>
<sequence>MVKKSMVGFMDNVVGVVVVLIMVVVAVDAFSVDLTLVQGAVAKGAVCLDGSPPGYHFDKGFGTGVDNWIVHVEGGAWCNNVTTCSARKKTRLGSSNYMDKKTTFSGILGNNKERNPDFYNWNRIKVRYCDGASFTGDVEVVNPVDKLYFRGQRVFRAVISELFTKGMINAKQALFSGCSAGGLTAILNCENFRALMPKTTKVKCLADAGFFIDGYCLINFFVNVIFISKCFLLDPTCEALLCCAVLKASD</sequence>
<evidence type="ECO:0000256" key="1">
    <source>
        <dbReference type="ARBA" id="ARBA00003534"/>
    </source>
</evidence>
<evidence type="ECO:0000256" key="4">
    <source>
        <dbReference type="ARBA" id="ARBA00022512"/>
    </source>
</evidence>
<evidence type="ECO:0000313" key="6">
    <source>
        <dbReference type="EMBL" id="KAH9320727.1"/>
    </source>
</evidence>
<accession>A0AA38GC16</accession>
<dbReference type="GO" id="GO:0052793">
    <property type="term" value="F:pectin acetylesterase activity"/>
    <property type="evidence" value="ECO:0007669"/>
    <property type="project" value="TreeGrafter"/>
</dbReference>
<dbReference type="Proteomes" id="UP000824469">
    <property type="component" value="Unassembled WGS sequence"/>
</dbReference>
<dbReference type="GO" id="GO:0071555">
    <property type="term" value="P:cell wall organization"/>
    <property type="evidence" value="ECO:0007669"/>
    <property type="project" value="UniProtKB-KW"/>
</dbReference>
<evidence type="ECO:0000256" key="5">
    <source>
        <dbReference type="RuleBase" id="RU363114"/>
    </source>
</evidence>
<dbReference type="EC" id="3.1.1.-" evidence="5"/>
<dbReference type="PANTHER" id="PTHR21562:SF93">
    <property type="entry name" value="PECTIN ACETYLESTERASE 8"/>
    <property type="match status" value="1"/>
</dbReference>
<evidence type="ECO:0000256" key="2">
    <source>
        <dbReference type="ARBA" id="ARBA00004191"/>
    </source>
</evidence>
<dbReference type="AlphaFoldDB" id="A0AA38GC16"/>
<evidence type="ECO:0000313" key="7">
    <source>
        <dbReference type="Proteomes" id="UP000824469"/>
    </source>
</evidence>
<keyword evidence="5" id="KW-0964">Secreted</keyword>
<dbReference type="OMA" id="ESKEECY"/>
<comment type="subcellular location">
    <subcellularLocation>
        <location evidence="2 5">Secreted</location>
        <location evidence="2 5">Cell wall</location>
    </subcellularLocation>
</comment>
<evidence type="ECO:0000256" key="3">
    <source>
        <dbReference type="ARBA" id="ARBA00005784"/>
    </source>
</evidence>
<name>A0AA38GC16_TAXCH</name>
<reference evidence="6 7" key="1">
    <citation type="journal article" date="2021" name="Nat. Plants">
        <title>The Taxus genome provides insights into paclitaxel biosynthesis.</title>
        <authorList>
            <person name="Xiong X."/>
            <person name="Gou J."/>
            <person name="Liao Q."/>
            <person name="Li Y."/>
            <person name="Zhou Q."/>
            <person name="Bi G."/>
            <person name="Li C."/>
            <person name="Du R."/>
            <person name="Wang X."/>
            <person name="Sun T."/>
            <person name="Guo L."/>
            <person name="Liang H."/>
            <person name="Lu P."/>
            <person name="Wu Y."/>
            <person name="Zhang Z."/>
            <person name="Ro D.K."/>
            <person name="Shang Y."/>
            <person name="Huang S."/>
            <person name="Yan J."/>
        </authorList>
    </citation>
    <scope>NUCLEOTIDE SEQUENCE [LARGE SCALE GENOMIC DNA]</scope>
    <source>
        <strain evidence="6">Ta-2019</strain>
    </source>
</reference>
<keyword evidence="7" id="KW-1185">Reference proteome</keyword>
<dbReference type="EMBL" id="JAHRHJ020000003">
    <property type="protein sequence ID" value="KAH9320727.1"/>
    <property type="molecule type" value="Genomic_DNA"/>
</dbReference>
<dbReference type="Pfam" id="PF03283">
    <property type="entry name" value="PAE"/>
    <property type="match status" value="1"/>
</dbReference>
<dbReference type="PANTHER" id="PTHR21562">
    <property type="entry name" value="NOTUM-RELATED"/>
    <property type="match status" value="1"/>
</dbReference>
<organism evidence="6 7">
    <name type="scientific">Taxus chinensis</name>
    <name type="common">Chinese yew</name>
    <name type="synonym">Taxus wallichiana var. chinensis</name>
    <dbReference type="NCBI Taxonomy" id="29808"/>
    <lineage>
        <taxon>Eukaryota</taxon>
        <taxon>Viridiplantae</taxon>
        <taxon>Streptophyta</taxon>
        <taxon>Embryophyta</taxon>
        <taxon>Tracheophyta</taxon>
        <taxon>Spermatophyta</taxon>
        <taxon>Pinopsida</taxon>
        <taxon>Pinidae</taxon>
        <taxon>Conifers II</taxon>
        <taxon>Cupressales</taxon>
        <taxon>Taxaceae</taxon>
        <taxon>Taxus</taxon>
    </lineage>
</organism>
<comment type="caution">
    <text evidence="6">The sequence shown here is derived from an EMBL/GenBank/DDBJ whole genome shotgun (WGS) entry which is preliminary data.</text>
</comment>